<dbReference type="Gene3D" id="3.40.50.300">
    <property type="entry name" value="P-loop containing nucleotide triphosphate hydrolases"/>
    <property type="match status" value="1"/>
</dbReference>
<dbReference type="PROSITE" id="PS50929">
    <property type="entry name" value="ABC_TM1F"/>
    <property type="match status" value="1"/>
</dbReference>
<evidence type="ECO:0000259" key="9">
    <source>
        <dbReference type="PROSITE" id="PS50929"/>
    </source>
</evidence>
<dbReference type="InterPro" id="IPR011527">
    <property type="entry name" value="ABC1_TM_dom"/>
</dbReference>
<evidence type="ECO:0000313" key="11">
    <source>
        <dbReference type="Proteomes" id="UP001209229"/>
    </source>
</evidence>
<dbReference type="AlphaFoldDB" id="A0AAE3M2B8"/>
<dbReference type="SUPFAM" id="SSF52540">
    <property type="entry name" value="P-loop containing nucleoside triphosphate hydrolases"/>
    <property type="match status" value="1"/>
</dbReference>
<dbReference type="RefSeq" id="WP_301189488.1">
    <property type="nucleotide sequence ID" value="NZ_JAPDPJ010000007.1"/>
</dbReference>
<comment type="subcellular location">
    <subcellularLocation>
        <location evidence="1">Cell membrane</location>
        <topology evidence="1">Multi-pass membrane protein</topology>
    </subcellularLocation>
</comment>
<dbReference type="GO" id="GO:0016887">
    <property type="term" value="F:ATP hydrolysis activity"/>
    <property type="evidence" value="ECO:0007669"/>
    <property type="project" value="InterPro"/>
</dbReference>
<dbReference type="InterPro" id="IPR027417">
    <property type="entry name" value="P-loop_NTPase"/>
</dbReference>
<dbReference type="GO" id="GO:0015421">
    <property type="term" value="F:ABC-type oligopeptide transporter activity"/>
    <property type="evidence" value="ECO:0007669"/>
    <property type="project" value="TreeGrafter"/>
</dbReference>
<dbReference type="InterPro" id="IPR003593">
    <property type="entry name" value="AAA+_ATPase"/>
</dbReference>
<keyword evidence="5 7" id="KW-1133">Transmembrane helix</keyword>
<feature type="domain" description="ABC transporter" evidence="8">
    <location>
        <begin position="350"/>
        <end position="590"/>
    </location>
</feature>
<evidence type="ECO:0000256" key="2">
    <source>
        <dbReference type="ARBA" id="ARBA00022692"/>
    </source>
</evidence>
<feature type="transmembrane region" description="Helical" evidence="7">
    <location>
        <begin position="143"/>
        <end position="162"/>
    </location>
</feature>
<dbReference type="Proteomes" id="UP001209229">
    <property type="component" value="Unassembled WGS sequence"/>
</dbReference>
<dbReference type="InterPro" id="IPR003439">
    <property type="entry name" value="ABC_transporter-like_ATP-bd"/>
</dbReference>
<dbReference type="InterPro" id="IPR036640">
    <property type="entry name" value="ABC1_TM_sf"/>
</dbReference>
<gene>
    <name evidence="10" type="ORF">OM075_05530</name>
</gene>
<evidence type="ECO:0000259" key="8">
    <source>
        <dbReference type="PROSITE" id="PS50893"/>
    </source>
</evidence>
<dbReference type="SUPFAM" id="SSF90123">
    <property type="entry name" value="ABC transporter transmembrane region"/>
    <property type="match status" value="1"/>
</dbReference>
<dbReference type="Pfam" id="PF00005">
    <property type="entry name" value="ABC_tran"/>
    <property type="match status" value="1"/>
</dbReference>
<dbReference type="GO" id="GO:0005886">
    <property type="term" value="C:plasma membrane"/>
    <property type="evidence" value="ECO:0007669"/>
    <property type="project" value="UniProtKB-SubCell"/>
</dbReference>
<dbReference type="GO" id="GO:0005524">
    <property type="term" value="F:ATP binding"/>
    <property type="evidence" value="ECO:0007669"/>
    <property type="project" value="UniProtKB-KW"/>
</dbReference>
<keyword evidence="11" id="KW-1185">Reference proteome</keyword>
<feature type="transmembrane region" description="Helical" evidence="7">
    <location>
        <begin position="21"/>
        <end position="44"/>
    </location>
</feature>
<evidence type="ECO:0000256" key="3">
    <source>
        <dbReference type="ARBA" id="ARBA00022741"/>
    </source>
</evidence>
<protein>
    <submittedName>
        <fullName evidence="10">ABC transporter ATP-binding protein/permease</fullName>
    </submittedName>
</protein>
<name>A0AAE3M2B8_9BACT</name>
<keyword evidence="3" id="KW-0547">Nucleotide-binding</keyword>
<keyword evidence="6 7" id="KW-0472">Membrane</keyword>
<dbReference type="PANTHER" id="PTHR43394:SF1">
    <property type="entry name" value="ATP-BINDING CASSETTE SUB-FAMILY B MEMBER 10, MITOCHONDRIAL"/>
    <property type="match status" value="1"/>
</dbReference>
<evidence type="ECO:0000256" key="6">
    <source>
        <dbReference type="ARBA" id="ARBA00023136"/>
    </source>
</evidence>
<proteinExistence type="predicted"/>
<dbReference type="PROSITE" id="PS00211">
    <property type="entry name" value="ABC_TRANSPORTER_1"/>
    <property type="match status" value="1"/>
</dbReference>
<reference evidence="10" key="1">
    <citation type="submission" date="2022-10" db="EMBL/GenBank/DDBJ databases">
        <authorList>
            <person name="Yu W.X."/>
        </authorList>
    </citation>
    <scope>NUCLEOTIDE SEQUENCE</scope>
    <source>
        <strain evidence="10">AAT</strain>
    </source>
</reference>
<evidence type="ECO:0000256" key="7">
    <source>
        <dbReference type="SAM" id="Phobius"/>
    </source>
</evidence>
<feature type="domain" description="ABC transmembrane type-1" evidence="9">
    <location>
        <begin position="24"/>
        <end position="315"/>
    </location>
</feature>
<dbReference type="InterPro" id="IPR039421">
    <property type="entry name" value="Type_1_exporter"/>
</dbReference>
<organism evidence="10 11">
    <name type="scientific">Plebeiibacterium sediminum</name>
    <dbReference type="NCBI Taxonomy" id="2992112"/>
    <lineage>
        <taxon>Bacteria</taxon>
        <taxon>Pseudomonadati</taxon>
        <taxon>Bacteroidota</taxon>
        <taxon>Bacteroidia</taxon>
        <taxon>Marinilabiliales</taxon>
        <taxon>Marinilabiliaceae</taxon>
        <taxon>Plebeiibacterium</taxon>
    </lineage>
</organism>
<dbReference type="SMART" id="SM00382">
    <property type="entry name" value="AAA"/>
    <property type="match status" value="1"/>
</dbReference>
<dbReference type="InterPro" id="IPR017871">
    <property type="entry name" value="ABC_transporter-like_CS"/>
</dbReference>
<dbReference type="EMBL" id="JAPDPJ010000007">
    <property type="protein sequence ID" value="MCW3785917.1"/>
    <property type="molecule type" value="Genomic_DNA"/>
</dbReference>
<dbReference type="PANTHER" id="PTHR43394">
    <property type="entry name" value="ATP-DEPENDENT PERMEASE MDL1, MITOCHONDRIAL"/>
    <property type="match status" value="1"/>
</dbReference>
<dbReference type="PROSITE" id="PS50893">
    <property type="entry name" value="ABC_TRANSPORTER_2"/>
    <property type="match status" value="1"/>
</dbReference>
<accession>A0AAE3M2B8</accession>
<sequence length="598" mass="67931">MKYNLKNIVRALKLIWQSSPCWSIINFLFVVLRGIMPLMLIFIVQQIVDEVGLLTNTSSLADGFNKMVGILLFAALIFSINAILNSFASIVSEKHTYFINDTIQNLIHKRTTVMDYTNFDDYSFHDIYFRAVNEASYRPAHTYYSFIGLVQNGISLVLIAGLLAVLHWVIIVSLILVSFLIIIIRLYFSRKIYGFKRTHTENERVVGYYNRLLTGKEFAKELRVFNLASLFKERYEKSKNDLRRERYTLLVKKSTYELLVQFVITALLIFIFGFIANETIHGNITQGGMVMCFLALYRGYNFLQGFLGQISGLYEDGLFLKNFFEFLDYDIVKESKQRKSVFPSSIKKGISIKDVSFKYPNSSRSVFEGISFDIAKGETVAIVGANGAGKSTLIKLICGLYQPDSGSIYADEIELSDISSESLAKNITVVFQDFMLYNLSARENIWLGDIAKDKESPEIESSAQKSGIHSLLIDLPRGYETHLGTLFKDSEMLSVGEWQRMALSRSFFNDAQLVVLDEPTSSMDAQTESLLVENFKMITKNRTSIIVSHRMSTIQLADKVIFIGEKGVIEEGFPEVLMNKRGAFFNMVQSLKNTGFSL</sequence>
<evidence type="ECO:0000313" key="10">
    <source>
        <dbReference type="EMBL" id="MCW3785917.1"/>
    </source>
</evidence>
<keyword evidence="4 10" id="KW-0067">ATP-binding</keyword>
<evidence type="ECO:0000256" key="5">
    <source>
        <dbReference type="ARBA" id="ARBA00022989"/>
    </source>
</evidence>
<evidence type="ECO:0000256" key="1">
    <source>
        <dbReference type="ARBA" id="ARBA00004651"/>
    </source>
</evidence>
<feature type="transmembrane region" description="Helical" evidence="7">
    <location>
        <begin position="256"/>
        <end position="276"/>
    </location>
</feature>
<comment type="caution">
    <text evidence="10">The sequence shown here is derived from an EMBL/GenBank/DDBJ whole genome shotgun (WGS) entry which is preliminary data.</text>
</comment>
<keyword evidence="2 7" id="KW-0812">Transmembrane</keyword>
<feature type="transmembrane region" description="Helical" evidence="7">
    <location>
        <begin position="168"/>
        <end position="188"/>
    </location>
</feature>
<evidence type="ECO:0000256" key="4">
    <source>
        <dbReference type="ARBA" id="ARBA00022840"/>
    </source>
</evidence>
<dbReference type="Gene3D" id="1.20.1560.10">
    <property type="entry name" value="ABC transporter type 1, transmembrane domain"/>
    <property type="match status" value="1"/>
</dbReference>
<feature type="transmembrane region" description="Helical" evidence="7">
    <location>
        <begin position="64"/>
        <end position="84"/>
    </location>
</feature>